<organism evidence="17 18">
    <name type="scientific">Zhihengliuella alba</name>
    <dbReference type="NCBI Taxonomy" id="547018"/>
    <lineage>
        <taxon>Bacteria</taxon>
        <taxon>Bacillati</taxon>
        <taxon>Actinomycetota</taxon>
        <taxon>Actinomycetes</taxon>
        <taxon>Micrococcales</taxon>
        <taxon>Micrococcaceae</taxon>
        <taxon>Zhihengliuella</taxon>
    </lineage>
</organism>
<dbReference type="Pfam" id="PF13493">
    <property type="entry name" value="DUF4118"/>
    <property type="match status" value="1"/>
</dbReference>
<dbReference type="InterPro" id="IPR025201">
    <property type="entry name" value="KdpD_TM"/>
</dbReference>
<dbReference type="RefSeq" id="WP_344883383.1">
    <property type="nucleotide sequence ID" value="NZ_BAABCJ010000002.1"/>
</dbReference>
<keyword evidence="13 15" id="KW-0472">Membrane</keyword>
<evidence type="ECO:0000256" key="12">
    <source>
        <dbReference type="ARBA" id="ARBA00023012"/>
    </source>
</evidence>
<evidence type="ECO:0000313" key="17">
    <source>
        <dbReference type="EMBL" id="GAA3705403.1"/>
    </source>
</evidence>
<dbReference type="Proteomes" id="UP001501536">
    <property type="component" value="Unassembled WGS sequence"/>
</dbReference>
<evidence type="ECO:0000256" key="13">
    <source>
        <dbReference type="ARBA" id="ARBA00023136"/>
    </source>
</evidence>
<feature type="transmembrane region" description="Helical" evidence="15">
    <location>
        <begin position="100"/>
        <end position="122"/>
    </location>
</feature>
<dbReference type="InterPro" id="IPR003594">
    <property type="entry name" value="HATPase_dom"/>
</dbReference>
<sequence length="526" mass="55897">MSTADPSAFEADLRRRQRFSPLSWRRRLAGWLLAVVGPVALTAGFLGSGTGTDATTLNFLCHLTVVVFVAILGGWWPAVASALLSTMLLNWFFTPPTGQWLIHEPLNVVALCLFLLVAAGVARIVDIEARRTSEAVRARRQAAVLFELAGGVISEGLSVPALLERLRATYGLRGVALVGRPAETSGTERVWELVASSGPSVPDPAACDRTLSVDARHRLLIDGTSRDASDDSVMEAFAARIAGVLQQQDLAEARLRAQELAAGNSMRTALLAAVSHDLRTPLAGIKAAVSSLRMEDVQFSPEDTRDLLQTVEESADQLTERIEDLLDMSRIQAGELVVHRVPLEVDDLVAAAIHSVDGDTAARRRIRVEVPAECPPVLGDHGLLVRVLANLLENALKYSRAEDDVVVLADVGEVRIVDRGPGVPREQREQIFRPFQRLGDHDATVGVGLGLAVARGLAEGMGGTVRAEDTPGGGLTMVLSLPTGGEAARGEEDGGETDDGVADDGVADDGVAAAAPARPEGWRPLP</sequence>
<dbReference type="SMART" id="SM00387">
    <property type="entry name" value="HATPase_c"/>
    <property type="match status" value="1"/>
</dbReference>
<dbReference type="PRINTS" id="PR00344">
    <property type="entry name" value="BCTRLSENSOR"/>
</dbReference>
<evidence type="ECO:0000256" key="2">
    <source>
        <dbReference type="ARBA" id="ARBA00004141"/>
    </source>
</evidence>
<dbReference type="CDD" id="cd00082">
    <property type="entry name" value="HisKA"/>
    <property type="match status" value="1"/>
</dbReference>
<evidence type="ECO:0000256" key="3">
    <source>
        <dbReference type="ARBA" id="ARBA00004236"/>
    </source>
</evidence>
<dbReference type="EC" id="2.7.13.3" evidence="4"/>
<dbReference type="InterPro" id="IPR004358">
    <property type="entry name" value="Sig_transdc_His_kin-like_C"/>
</dbReference>
<evidence type="ECO:0000256" key="14">
    <source>
        <dbReference type="SAM" id="MobiDB-lite"/>
    </source>
</evidence>
<dbReference type="Gene3D" id="1.10.287.130">
    <property type="match status" value="1"/>
</dbReference>
<dbReference type="Gene3D" id="3.30.565.10">
    <property type="entry name" value="Histidine kinase-like ATPase, C-terminal domain"/>
    <property type="match status" value="1"/>
</dbReference>
<keyword evidence="9" id="KW-0418">Kinase</keyword>
<evidence type="ECO:0000256" key="15">
    <source>
        <dbReference type="SAM" id="Phobius"/>
    </source>
</evidence>
<dbReference type="SUPFAM" id="SSF47384">
    <property type="entry name" value="Homodimeric domain of signal transducing histidine kinase"/>
    <property type="match status" value="1"/>
</dbReference>
<reference evidence="18" key="1">
    <citation type="journal article" date="2019" name="Int. J. Syst. Evol. Microbiol.">
        <title>The Global Catalogue of Microorganisms (GCM) 10K type strain sequencing project: providing services to taxonomists for standard genome sequencing and annotation.</title>
        <authorList>
            <consortium name="The Broad Institute Genomics Platform"/>
            <consortium name="The Broad Institute Genome Sequencing Center for Infectious Disease"/>
            <person name="Wu L."/>
            <person name="Ma J."/>
        </authorList>
    </citation>
    <scope>NUCLEOTIDE SEQUENCE [LARGE SCALE GENOMIC DNA]</scope>
    <source>
        <strain evidence="18">JCM 16961</strain>
    </source>
</reference>
<feature type="domain" description="Histidine kinase" evidence="16">
    <location>
        <begin position="273"/>
        <end position="485"/>
    </location>
</feature>
<dbReference type="SMART" id="SM00388">
    <property type="entry name" value="HisKA"/>
    <property type="match status" value="1"/>
</dbReference>
<dbReference type="PANTHER" id="PTHR45569:SF1">
    <property type="entry name" value="SENSOR PROTEIN KDPD"/>
    <property type="match status" value="1"/>
</dbReference>
<evidence type="ECO:0000256" key="8">
    <source>
        <dbReference type="ARBA" id="ARBA00022741"/>
    </source>
</evidence>
<dbReference type="InterPro" id="IPR052023">
    <property type="entry name" value="Histidine_kinase_KdpD"/>
</dbReference>
<keyword evidence="12" id="KW-0902">Two-component regulatory system</keyword>
<proteinExistence type="predicted"/>
<dbReference type="Gene3D" id="1.20.120.620">
    <property type="entry name" value="Backbone structure of the membrane domain of e. Coli histidine kinase receptor kdpd"/>
    <property type="match status" value="1"/>
</dbReference>
<feature type="transmembrane region" description="Helical" evidence="15">
    <location>
        <begin position="143"/>
        <end position="163"/>
    </location>
</feature>
<dbReference type="PANTHER" id="PTHR45569">
    <property type="entry name" value="SENSOR PROTEIN KDPD"/>
    <property type="match status" value="1"/>
</dbReference>
<keyword evidence="6" id="KW-0808">Transferase</keyword>
<evidence type="ECO:0000256" key="7">
    <source>
        <dbReference type="ARBA" id="ARBA00022692"/>
    </source>
</evidence>
<keyword evidence="11 15" id="KW-1133">Transmembrane helix</keyword>
<dbReference type="InterPro" id="IPR036097">
    <property type="entry name" value="HisK_dim/P_sf"/>
</dbReference>
<dbReference type="Pfam" id="PF02518">
    <property type="entry name" value="HATPase_c"/>
    <property type="match status" value="1"/>
</dbReference>
<dbReference type="PROSITE" id="PS50109">
    <property type="entry name" value="HIS_KIN"/>
    <property type="match status" value="1"/>
</dbReference>
<keyword evidence="10" id="KW-0067">ATP-binding</keyword>
<evidence type="ECO:0000256" key="6">
    <source>
        <dbReference type="ARBA" id="ARBA00022679"/>
    </source>
</evidence>
<comment type="subcellular location">
    <subcellularLocation>
        <location evidence="3">Cell membrane</location>
    </subcellularLocation>
    <subcellularLocation>
        <location evidence="2">Membrane</location>
        <topology evidence="2">Multi-pass membrane protein</topology>
    </subcellularLocation>
</comment>
<dbReference type="EMBL" id="BAABCJ010000002">
    <property type="protein sequence ID" value="GAA3705403.1"/>
    <property type="molecule type" value="Genomic_DNA"/>
</dbReference>
<evidence type="ECO:0000256" key="1">
    <source>
        <dbReference type="ARBA" id="ARBA00000085"/>
    </source>
</evidence>
<dbReference type="InterPro" id="IPR036890">
    <property type="entry name" value="HATPase_C_sf"/>
</dbReference>
<evidence type="ECO:0000256" key="10">
    <source>
        <dbReference type="ARBA" id="ARBA00022840"/>
    </source>
</evidence>
<accession>A0ABP7DJV1</accession>
<feature type="transmembrane region" description="Helical" evidence="15">
    <location>
        <begin position="59"/>
        <end position="80"/>
    </location>
</feature>
<protein>
    <recommendedName>
        <fullName evidence="4">histidine kinase</fullName>
        <ecNumber evidence="4">2.7.13.3</ecNumber>
    </recommendedName>
</protein>
<comment type="caution">
    <text evidence="17">The sequence shown here is derived from an EMBL/GenBank/DDBJ whole genome shotgun (WGS) entry which is preliminary data.</text>
</comment>
<feature type="region of interest" description="Disordered" evidence="14">
    <location>
        <begin position="481"/>
        <end position="526"/>
    </location>
</feature>
<dbReference type="InterPro" id="IPR003661">
    <property type="entry name" value="HisK_dim/P_dom"/>
</dbReference>
<keyword evidence="18" id="KW-1185">Reference proteome</keyword>
<evidence type="ECO:0000256" key="9">
    <source>
        <dbReference type="ARBA" id="ARBA00022777"/>
    </source>
</evidence>
<dbReference type="SUPFAM" id="SSF55874">
    <property type="entry name" value="ATPase domain of HSP90 chaperone/DNA topoisomerase II/histidine kinase"/>
    <property type="match status" value="1"/>
</dbReference>
<evidence type="ECO:0000256" key="11">
    <source>
        <dbReference type="ARBA" id="ARBA00022989"/>
    </source>
</evidence>
<name>A0ABP7DJV1_9MICC</name>
<feature type="transmembrane region" description="Helical" evidence="15">
    <location>
        <begin position="28"/>
        <end position="47"/>
    </location>
</feature>
<dbReference type="InterPro" id="IPR005467">
    <property type="entry name" value="His_kinase_dom"/>
</dbReference>
<dbReference type="Pfam" id="PF00512">
    <property type="entry name" value="HisKA"/>
    <property type="match status" value="1"/>
</dbReference>
<keyword evidence="7 15" id="KW-0812">Transmembrane</keyword>
<keyword evidence="5" id="KW-0597">Phosphoprotein</keyword>
<evidence type="ECO:0000313" key="18">
    <source>
        <dbReference type="Proteomes" id="UP001501536"/>
    </source>
</evidence>
<keyword evidence="8" id="KW-0547">Nucleotide-binding</keyword>
<evidence type="ECO:0000256" key="5">
    <source>
        <dbReference type="ARBA" id="ARBA00022553"/>
    </source>
</evidence>
<evidence type="ECO:0000256" key="4">
    <source>
        <dbReference type="ARBA" id="ARBA00012438"/>
    </source>
</evidence>
<feature type="compositionally biased region" description="Acidic residues" evidence="14">
    <location>
        <begin position="493"/>
        <end position="507"/>
    </location>
</feature>
<dbReference type="InterPro" id="IPR038318">
    <property type="entry name" value="KdpD_sf"/>
</dbReference>
<comment type="catalytic activity">
    <reaction evidence="1">
        <text>ATP + protein L-histidine = ADP + protein N-phospho-L-histidine.</text>
        <dbReference type="EC" id="2.7.13.3"/>
    </reaction>
</comment>
<dbReference type="CDD" id="cd00075">
    <property type="entry name" value="HATPase"/>
    <property type="match status" value="1"/>
</dbReference>
<gene>
    <name evidence="17" type="ORF">GCM10022377_18930</name>
</gene>
<evidence type="ECO:0000259" key="16">
    <source>
        <dbReference type="PROSITE" id="PS50109"/>
    </source>
</evidence>
<feature type="compositionally biased region" description="Low complexity" evidence="14">
    <location>
        <begin position="508"/>
        <end position="519"/>
    </location>
</feature>